<dbReference type="PANTHER" id="PTHR11941">
    <property type="entry name" value="ENOYL-COA HYDRATASE-RELATED"/>
    <property type="match status" value="1"/>
</dbReference>
<evidence type="ECO:0000256" key="1">
    <source>
        <dbReference type="ARBA" id="ARBA00005254"/>
    </source>
</evidence>
<evidence type="ECO:0008006" key="5">
    <source>
        <dbReference type="Google" id="ProtNLM"/>
    </source>
</evidence>
<name>W0AHF1_9SPHN</name>
<dbReference type="PROSITE" id="PS00166">
    <property type="entry name" value="ENOYL_COA_HYDRATASE"/>
    <property type="match status" value="1"/>
</dbReference>
<dbReference type="GO" id="GO:0003824">
    <property type="term" value="F:catalytic activity"/>
    <property type="evidence" value="ECO:0007669"/>
    <property type="project" value="InterPro"/>
</dbReference>
<protein>
    <recommendedName>
        <fullName evidence="5">Enoyl-CoA hydratase</fullName>
    </recommendedName>
</protein>
<comment type="similarity">
    <text evidence="1 2">Belongs to the enoyl-CoA hydratase/isomerase family.</text>
</comment>
<proteinExistence type="inferred from homology"/>
<gene>
    <name evidence="3" type="ORF">NX02_16910</name>
</gene>
<reference evidence="3 4" key="1">
    <citation type="submission" date="2013-07" db="EMBL/GenBank/DDBJ databases">
        <title>Completed genome of Sphingomonas sanxanigenens NX02.</title>
        <authorList>
            <person name="Ma T."/>
            <person name="Huang H."/>
            <person name="Wu M."/>
            <person name="Li X."/>
            <person name="Li G."/>
        </authorList>
    </citation>
    <scope>NUCLEOTIDE SEQUENCE [LARGE SCALE GENOMIC DNA]</scope>
    <source>
        <strain evidence="3 4">NX02</strain>
    </source>
</reference>
<dbReference type="RefSeq" id="WP_025293247.1">
    <property type="nucleotide sequence ID" value="NZ_CP006644.1"/>
</dbReference>
<dbReference type="PANTHER" id="PTHR11941:SF54">
    <property type="entry name" value="ENOYL-COA HYDRATASE, MITOCHONDRIAL"/>
    <property type="match status" value="1"/>
</dbReference>
<accession>W0AHF1</accession>
<dbReference type="STRING" id="1123269.NX02_16910"/>
<dbReference type="GO" id="GO:0006635">
    <property type="term" value="P:fatty acid beta-oxidation"/>
    <property type="evidence" value="ECO:0007669"/>
    <property type="project" value="TreeGrafter"/>
</dbReference>
<dbReference type="InterPro" id="IPR029045">
    <property type="entry name" value="ClpP/crotonase-like_dom_sf"/>
</dbReference>
<dbReference type="Pfam" id="PF00378">
    <property type="entry name" value="ECH_1"/>
    <property type="match status" value="1"/>
</dbReference>
<dbReference type="EMBL" id="CP006644">
    <property type="protein sequence ID" value="AHE55060.1"/>
    <property type="molecule type" value="Genomic_DNA"/>
</dbReference>
<dbReference type="KEGG" id="ssan:NX02_16910"/>
<evidence type="ECO:0000256" key="2">
    <source>
        <dbReference type="RuleBase" id="RU003707"/>
    </source>
</evidence>
<dbReference type="PATRIC" id="fig|1123269.5.peg.3307"/>
<dbReference type="Gene3D" id="3.90.226.10">
    <property type="entry name" value="2-enoyl-CoA Hydratase, Chain A, domain 1"/>
    <property type="match status" value="1"/>
</dbReference>
<dbReference type="SUPFAM" id="SSF52096">
    <property type="entry name" value="ClpP/crotonase"/>
    <property type="match status" value="1"/>
</dbReference>
<dbReference type="eggNOG" id="COG1024">
    <property type="taxonomic scope" value="Bacteria"/>
</dbReference>
<evidence type="ECO:0000313" key="4">
    <source>
        <dbReference type="Proteomes" id="UP000018851"/>
    </source>
</evidence>
<dbReference type="Proteomes" id="UP000018851">
    <property type="component" value="Chromosome"/>
</dbReference>
<evidence type="ECO:0000313" key="3">
    <source>
        <dbReference type="EMBL" id="AHE55060.1"/>
    </source>
</evidence>
<dbReference type="InterPro" id="IPR018376">
    <property type="entry name" value="Enoyl-CoA_hyd/isom_CS"/>
</dbReference>
<keyword evidence="4" id="KW-1185">Reference proteome</keyword>
<dbReference type="HOGENOM" id="CLU_009834_7_6_5"/>
<dbReference type="InterPro" id="IPR001753">
    <property type="entry name" value="Enoyl-CoA_hydra/iso"/>
</dbReference>
<organism evidence="3 4">
    <name type="scientific">Sphingomonas sanxanigenens DSM 19645 = NX02</name>
    <dbReference type="NCBI Taxonomy" id="1123269"/>
    <lineage>
        <taxon>Bacteria</taxon>
        <taxon>Pseudomonadati</taxon>
        <taxon>Pseudomonadota</taxon>
        <taxon>Alphaproteobacteria</taxon>
        <taxon>Sphingomonadales</taxon>
        <taxon>Sphingomonadaceae</taxon>
        <taxon>Sphingomonas</taxon>
    </lineage>
</organism>
<dbReference type="AlphaFoldDB" id="W0AHF1"/>
<dbReference type="CDD" id="cd06558">
    <property type="entry name" value="crotonase-like"/>
    <property type="match status" value="1"/>
</dbReference>
<sequence length="255" mass="26396">MIEIDYEGAVARLTLDRAASRNALGLADWTALAQAAAALATSSARVLLIRSAVPGTFCAGSDLKQLATLHEDETARAPFRGAMRAALDGIADLPMPTIALIEGGAFGAGVALAMACDMRIASPTARFAIPPARLGILYPATDVNRLAELVGRGQAMLLLTGGTAIGADEAARIGLVERVAADAAASADQLAQTIAANAPTSVKLLKHMVTDFYPFIEMDGDLSLGDRLFDDAFGSPECGEGMAALAEKRPPEFRG</sequence>
<dbReference type="OrthoDB" id="9810797at2"/>